<evidence type="ECO:0000313" key="2">
    <source>
        <dbReference type="Proteomes" id="UP000199071"/>
    </source>
</evidence>
<dbReference type="EMBL" id="FMXQ01000011">
    <property type="protein sequence ID" value="SDB54154.1"/>
    <property type="molecule type" value="Genomic_DNA"/>
</dbReference>
<dbReference type="SUPFAM" id="SSF53448">
    <property type="entry name" value="Nucleotide-diphospho-sugar transferases"/>
    <property type="match status" value="1"/>
</dbReference>
<dbReference type="RefSeq" id="WP_090879895.1">
    <property type="nucleotide sequence ID" value="NZ_FMXQ01000011.1"/>
</dbReference>
<dbReference type="Proteomes" id="UP000199071">
    <property type="component" value="Unassembled WGS sequence"/>
</dbReference>
<dbReference type="OrthoDB" id="3010234at2"/>
<protein>
    <submittedName>
        <fullName evidence="1">Tetratricopeptide repeat-containing protein</fullName>
    </submittedName>
</protein>
<gene>
    <name evidence="1" type="ORF">SAMN02982931_04254</name>
</gene>
<dbReference type="AlphaFoldDB" id="A0A1G6E9N9"/>
<name>A0A1G6E9N9_9HYPH</name>
<organism evidence="1 2">
    <name type="scientific">Bauldia litoralis</name>
    <dbReference type="NCBI Taxonomy" id="665467"/>
    <lineage>
        <taxon>Bacteria</taxon>
        <taxon>Pseudomonadati</taxon>
        <taxon>Pseudomonadota</taxon>
        <taxon>Alphaproteobacteria</taxon>
        <taxon>Hyphomicrobiales</taxon>
        <taxon>Kaistiaceae</taxon>
        <taxon>Bauldia</taxon>
    </lineage>
</organism>
<dbReference type="STRING" id="665467.SAMN02982931_04254"/>
<evidence type="ECO:0000313" key="1">
    <source>
        <dbReference type="EMBL" id="SDB54154.1"/>
    </source>
</evidence>
<keyword evidence="2" id="KW-1185">Reference proteome</keyword>
<dbReference type="SUPFAM" id="SSF48452">
    <property type="entry name" value="TPR-like"/>
    <property type="match status" value="3"/>
</dbReference>
<reference evidence="1 2" key="1">
    <citation type="submission" date="2016-10" db="EMBL/GenBank/DDBJ databases">
        <authorList>
            <person name="de Groot N.N."/>
        </authorList>
    </citation>
    <scope>NUCLEOTIDE SEQUENCE [LARGE SCALE GENOMIC DNA]</scope>
    <source>
        <strain evidence="1 2">ATCC 35022</strain>
    </source>
</reference>
<sequence>MAEAGSPQARLDGGQGDSLRANLGRARAAFQDERWAETVGLCDACLAAPSGGDNARWLINIRGRSLMELGEISRAADDFTRLRDLHHDAVGGNAGLAAVAARQWKWRDAIAYWNQCLRDETDQASFHWLAQKAHALTEIGEVIQARATFTELAWRFPQDSAGPRGLAEIATRQNTAAVAFGEWEKCIERFPDHPAGTVGKAYLLLDRGRHDEAEVILAPALAQWLTSPDVTIVVGRAIQASKGLDEAGRYWQRAVDRIGHSQQLRRAYCNYLGRANRRDLAQAFLSRDPDGRSAQECWFEFELGQENYAAAIVAAERALAAGPPDPATRSHLARIRLREGTRTNLDVALRELTDLHATTPEAVTVRVSLAEALIRAGRAEEARHVVETIPMQERRAEVLMLRAWSQHYLGHEARTQSLWQEITRRRYFASLHAPLGTLRRTHGRCPGRATGDIVLFANVRNEAPRLRWFLDYYRRLGVDRFVFVDNDSSDDTVAALRSCSDVIVYETRERYDLSGAGMRWMNELIKRHGRGCWCLQIDADEALVFPRSEEIGLRGLTRYLSGRRDEAVAAIVLDMYPAVTSSSDDVASFSCFDDDLDVYATSVCPYREAFGGVRRRLFGTYPLLINVPLILGGSQVKYLMGRHRISPARVSDVTVAILHYHLLYLLSDAYRSRLQDAIDRGQHSGASVERRRSVDALATMEKQQSLVHAKSVSYVSSSQLVERGLLRTSPEYDAM</sequence>
<dbReference type="InterPro" id="IPR011990">
    <property type="entry name" value="TPR-like_helical_dom_sf"/>
</dbReference>
<dbReference type="Gene3D" id="1.25.40.10">
    <property type="entry name" value="Tetratricopeptide repeat domain"/>
    <property type="match status" value="3"/>
</dbReference>
<dbReference type="Pfam" id="PF14559">
    <property type="entry name" value="TPR_19"/>
    <property type="match status" value="1"/>
</dbReference>
<dbReference type="Pfam" id="PF13704">
    <property type="entry name" value="Glyco_tranf_2_4"/>
    <property type="match status" value="1"/>
</dbReference>
<accession>A0A1G6E9N9</accession>
<dbReference type="InterPro" id="IPR029044">
    <property type="entry name" value="Nucleotide-diphossugar_trans"/>
</dbReference>
<proteinExistence type="predicted"/>